<dbReference type="GO" id="GO:0004608">
    <property type="term" value="F:phosphatidylethanolamine N-methyltransferase activity"/>
    <property type="evidence" value="ECO:0007669"/>
    <property type="project" value="TreeGrafter"/>
</dbReference>
<evidence type="ECO:0000256" key="8">
    <source>
        <dbReference type="ARBA" id="ARBA00023098"/>
    </source>
</evidence>
<evidence type="ECO:0000313" key="13">
    <source>
        <dbReference type="EMBL" id="KIM59453.1"/>
    </source>
</evidence>
<dbReference type="InterPro" id="IPR007318">
    <property type="entry name" value="Phopholipid_MeTrfase"/>
</dbReference>
<evidence type="ECO:0000256" key="12">
    <source>
        <dbReference type="SAM" id="Phobius"/>
    </source>
</evidence>
<keyword evidence="3" id="KW-0808">Transferase</keyword>
<evidence type="ECO:0000256" key="11">
    <source>
        <dbReference type="ARBA" id="ARBA00023264"/>
    </source>
</evidence>
<dbReference type="EMBL" id="KN822073">
    <property type="protein sequence ID" value="KIM59453.1"/>
    <property type="molecule type" value="Genomic_DNA"/>
</dbReference>
<feature type="transmembrane region" description="Helical" evidence="12">
    <location>
        <begin position="36"/>
        <end position="57"/>
    </location>
</feature>
<organism evidence="13 14">
    <name type="scientific">Scleroderma citrinum Foug A</name>
    <dbReference type="NCBI Taxonomy" id="1036808"/>
    <lineage>
        <taxon>Eukaryota</taxon>
        <taxon>Fungi</taxon>
        <taxon>Dikarya</taxon>
        <taxon>Basidiomycota</taxon>
        <taxon>Agaricomycotina</taxon>
        <taxon>Agaricomycetes</taxon>
        <taxon>Agaricomycetidae</taxon>
        <taxon>Boletales</taxon>
        <taxon>Sclerodermatineae</taxon>
        <taxon>Sclerodermataceae</taxon>
        <taxon>Scleroderma</taxon>
    </lineage>
</organism>
<keyword evidence="14" id="KW-1185">Reference proteome</keyword>
<dbReference type="OrthoDB" id="4583at2759"/>
<accession>A0A0C2ZC90</accession>
<dbReference type="GO" id="GO:0006656">
    <property type="term" value="P:phosphatidylcholine biosynthetic process"/>
    <property type="evidence" value="ECO:0007669"/>
    <property type="project" value="UniProtKB-UniPathway"/>
</dbReference>
<keyword evidence="6" id="KW-0256">Endoplasmic reticulum</keyword>
<dbReference type="HOGENOM" id="CLU_2910545_0_0_1"/>
<keyword evidence="10" id="KW-0594">Phospholipid biosynthesis</keyword>
<evidence type="ECO:0000256" key="3">
    <source>
        <dbReference type="ARBA" id="ARBA00022603"/>
    </source>
</evidence>
<dbReference type="AlphaFoldDB" id="A0A0C2ZC90"/>
<dbReference type="UniPathway" id="UPA00753"/>
<evidence type="ECO:0008006" key="15">
    <source>
        <dbReference type="Google" id="ProtNLM"/>
    </source>
</evidence>
<dbReference type="PANTHER" id="PTHR32138">
    <property type="entry name" value="PHOSPHATIDYLETHANOLAMINE N-METHYLTRANSFERASE"/>
    <property type="match status" value="1"/>
</dbReference>
<dbReference type="Pfam" id="PF04191">
    <property type="entry name" value="PEMT"/>
    <property type="match status" value="1"/>
</dbReference>
<keyword evidence="8" id="KW-0443">Lipid metabolism</keyword>
<name>A0A0C2ZC90_9AGAM</name>
<evidence type="ECO:0000256" key="6">
    <source>
        <dbReference type="ARBA" id="ARBA00022824"/>
    </source>
</evidence>
<dbReference type="GO" id="GO:0032259">
    <property type="term" value="P:methylation"/>
    <property type="evidence" value="ECO:0007669"/>
    <property type="project" value="UniProtKB-KW"/>
</dbReference>
<keyword evidence="7 12" id="KW-1133">Transmembrane helix</keyword>
<reference evidence="14" key="2">
    <citation type="submission" date="2015-01" db="EMBL/GenBank/DDBJ databases">
        <title>Evolutionary Origins and Diversification of the Mycorrhizal Mutualists.</title>
        <authorList>
            <consortium name="DOE Joint Genome Institute"/>
            <consortium name="Mycorrhizal Genomics Consortium"/>
            <person name="Kohler A."/>
            <person name="Kuo A."/>
            <person name="Nagy L.G."/>
            <person name="Floudas D."/>
            <person name="Copeland A."/>
            <person name="Barry K.W."/>
            <person name="Cichocki N."/>
            <person name="Veneault-Fourrey C."/>
            <person name="LaButti K."/>
            <person name="Lindquist E.A."/>
            <person name="Lipzen A."/>
            <person name="Lundell T."/>
            <person name="Morin E."/>
            <person name="Murat C."/>
            <person name="Riley R."/>
            <person name="Ohm R."/>
            <person name="Sun H."/>
            <person name="Tunlid A."/>
            <person name="Henrissat B."/>
            <person name="Grigoriev I.V."/>
            <person name="Hibbett D.S."/>
            <person name="Martin F."/>
        </authorList>
    </citation>
    <scope>NUCLEOTIDE SEQUENCE [LARGE SCALE GENOMIC DNA]</scope>
    <source>
        <strain evidence="14">Foug A</strain>
    </source>
</reference>
<comment type="subcellular location">
    <subcellularLocation>
        <location evidence="1">Endomembrane system</location>
        <topology evidence="1">Multi-pass membrane protein</topology>
    </subcellularLocation>
</comment>
<evidence type="ECO:0000256" key="2">
    <source>
        <dbReference type="ARBA" id="ARBA00022516"/>
    </source>
</evidence>
<evidence type="ECO:0000256" key="1">
    <source>
        <dbReference type="ARBA" id="ARBA00004127"/>
    </source>
</evidence>
<evidence type="ECO:0000256" key="5">
    <source>
        <dbReference type="ARBA" id="ARBA00022692"/>
    </source>
</evidence>
<keyword evidence="2" id="KW-0444">Lipid biosynthesis</keyword>
<sequence length="62" mass="7177">GWFYGDSFTGDFPTHLEYISIFRYLNNPKLMCGTSFLGLIFIHGSKLVGFSAVLQLLSHWWF</sequence>
<evidence type="ECO:0000256" key="7">
    <source>
        <dbReference type="ARBA" id="ARBA00022989"/>
    </source>
</evidence>
<keyword evidence="5 12" id="KW-0812">Transmembrane</keyword>
<dbReference type="Proteomes" id="UP000053989">
    <property type="component" value="Unassembled WGS sequence"/>
</dbReference>
<feature type="non-terminal residue" evidence="13">
    <location>
        <position position="1"/>
    </location>
</feature>
<dbReference type="PANTHER" id="PTHR32138:SF0">
    <property type="entry name" value="PHOSPHATIDYLETHANOLAMINE N-METHYLTRANSFERASE"/>
    <property type="match status" value="1"/>
</dbReference>
<keyword evidence="11" id="KW-1208">Phospholipid metabolism</keyword>
<evidence type="ECO:0000256" key="9">
    <source>
        <dbReference type="ARBA" id="ARBA00023136"/>
    </source>
</evidence>
<gene>
    <name evidence="13" type="ORF">SCLCIDRAFT_72973</name>
</gene>
<dbReference type="STRING" id="1036808.A0A0C2ZC90"/>
<dbReference type="GO" id="GO:0012505">
    <property type="term" value="C:endomembrane system"/>
    <property type="evidence" value="ECO:0007669"/>
    <property type="project" value="UniProtKB-SubCell"/>
</dbReference>
<feature type="non-terminal residue" evidence="13">
    <location>
        <position position="62"/>
    </location>
</feature>
<keyword evidence="4" id="KW-0949">S-adenosyl-L-methionine</keyword>
<dbReference type="InParanoid" id="A0A0C2ZC90"/>
<evidence type="ECO:0000313" key="14">
    <source>
        <dbReference type="Proteomes" id="UP000053989"/>
    </source>
</evidence>
<evidence type="ECO:0000256" key="4">
    <source>
        <dbReference type="ARBA" id="ARBA00022691"/>
    </source>
</evidence>
<proteinExistence type="predicted"/>
<keyword evidence="9 12" id="KW-0472">Membrane</keyword>
<protein>
    <recommendedName>
        <fullName evidence="15">Phospholipid methyltransferase</fullName>
    </recommendedName>
</protein>
<evidence type="ECO:0000256" key="10">
    <source>
        <dbReference type="ARBA" id="ARBA00023209"/>
    </source>
</evidence>
<reference evidence="13 14" key="1">
    <citation type="submission" date="2014-04" db="EMBL/GenBank/DDBJ databases">
        <authorList>
            <consortium name="DOE Joint Genome Institute"/>
            <person name="Kuo A."/>
            <person name="Kohler A."/>
            <person name="Nagy L.G."/>
            <person name="Floudas D."/>
            <person name="Copeland A."/>
            <person name="Barry K.W."/>
            <person name="Cichocki N."/>
            <person name="Veneault-Fourrey C."/>
            <person name="LaButti K."/>
            <person name="Lindquist E.A."/>
            <person name="Lipzen A."/>
            <person name="Lundell T."/>
            <person name="Morin E."/>
            <person name="Murat C."/>
            <person name="Sun H."/>
            <person name="Tunlid A."/>
            <person name="Henrissat B."/>
            <person name="Grigoriev I.V."/>
            <person name="Hibbett D.S."/>
            <person name="Martin F."/>
            <person name="Nordberg H.P."/>
            <person name="Cantor M.N."/>
            <person name="Hua S.X."/>
        </authorList>
    </citation>
    <scope>NUCLEOTIDE SEQUENCE [LARGE SCALE GENOMIC DNA]</scope>
    <source>
        <strain evidence="13 14">Foug A</strain>
    </source>
</reference>
<keyword evidence="3" id="KW-0489">Methyltransferase</keyword>